<feature type="domain" description="C2H2-type" evidence="2">
    <location>
        <begin position="31"/>
        <end position="58"/>
    </location>
</feature>
<dbReference type="Gene3D" id="3.30.160.60">
    <property type="entry name" value="Classic Zinc Finger"/>
    <property type="match status" value="1"/>
</dbReference>
<name>A0AAV8XAU9_9CUCU</name>
<accession>A0AAV8XAU9</accession>
<dbReference type="InterPro" id="IPR013087">
    <property type="entry name" value="Znf_C2H2_type"/>
</dbReference>
<protein>
    <recommendedName>
        <fullName evidence="2">C2H2-type domain-containing protein</fullName>
    </recommendedName>
</protein>
<proteinExistence type="predicted"/>
<dbReference type="SUPFAM" id="SSF57667">
    <property type="entry name" value="beta-beta-alpha zinc fingers"/>
    <property type="match status" value="1"/>
</dbReference>
<keyword evidence="4" id="KW-1185">Reference proteome</keyword>
<evidence type="ECO:0000313" key="3">
    <source>
        <dbReference type="EMBL" id="KAJ8935596.1"/>
    </source>
</evidence>
<evidence type="ECO:0000259" key="2">
    <source>
        <dbReference type="PROSITE" id="PS50157"/>
    </source>
</evidence>
<dbReference type="GO" id="GO:0008270">
    <property type="term" value="F:zinc ion binding"/>
    <property type="evidence" value="ECO:0007669"/>
    <property type="project" value="UniProtKB-KW"/>
</dbReference>
<dbReference type="EMBL" id="JAPWTK010000862">
    <property type="protein sequence ID" value="KAJ8935596.1"/>
    <property type="molecule type" value="Genomic_DNA"/>
</dbReference>
<evidence type="ECO:0000256" key="1">
    <source>
        <dbReference type="PROSITE-ProRule" id="PRU00042"/>
    </source>
</evidence>
<dbReference type="PROSITE" id="PS50157">
    <property type="entry name" value="ZINC_FINGER_C2H2_2"/>
    <property type="match status" value="1"/>
</dbReference>
<evidence type="ECO:0000313" key="4">
    <source>
        <dbReference type="Proteomes" id="UP001162162"/>
    </source>
</evidence>
<sequence length="96" mass="11633">MEEDGCERRNGKEILLQHMRTHKDDSEVTTYDCHFCSYKAKHKSNFNRHMLIHKDASELTTYRCALCPYNSKRKADLVRHRRFTMRRMCPRKRNEA</sequence>
<dbReference type="AlphaFoldDB" id="A0AAV8XAU9"/>
<gene>
    <name evidence="3" type="ORF">NQ318_000636</name>
</gene>
<dbReference type="Proteomes" id="UP001162162">
    <property type="component" value="Unassembled WGS sequence"/>
</dbReference>
<reference evidence="3" key="1">
    <citation type="journal article" date="2023" name="Insect Mol. Biol.">
        <title>Genome sequencing provides insights into the evolution of gene families encoding plant cell wall-degrading enzymes in longhorned beetles.</title>
        <authorList>
            <person name="Shin N.R."/>
            <person name="Okamura Y."/>
            <person name="Kirsch R."/>
            <person name="Pauchet Y."/>
        </authorList>
    </citation>
    <scope>NUCLEOTIDE SEQUENCE</scope>
    <source>
        <strain evidence="3">AMC_N1</strain>
    </source>
</reference>
<keyword evidence="1" id="KW-0862">Zinc</keyword>
<keyword evidence="1" id="KW-0863">Zinc-finger</keyword>
<organism evidence="3 4">
    <name type="scientific">Aromia moschata</name>
    <dbReference type="NCBI Taxonomy" id="1265417"/>
    <lineage>
        <taxon>Eukaryota</taxon>
        <taxon>Metazoa</taxon>
        <taxon>Ecdysozoa</taxon>
        <taxon>Arthropoda</taxon>
        <taxon>Hexapoda</taxon>
        <taxon>Insecta</taxon>
        <taxon>Pterygota</taxon>
        <taxon>Neoptera</taxon>
        <taxon>Endopterygota</taxon>
        <taxon>Coleoptera</taxon>
        <taxon>Polyphaga</taxon>
        <taxon>Cucujiformia</taxon>
        <taxon>Chrysomeloidea</taxon>
        <taxon>Cerambycidae</taxon>
        <taxon>Cerambycinae</taxon>
        <taxon>Callichromatini</taxon>
        <taxon>Aromia</taxon>
    </lineage>
</organism>
<keyword evidence="1" id="KW-0479">Metal-binding</keyword>
<dbReference type="SMART" id="SM00355">
    <property type="entry name" value="ZnF_C2H2"/>
    <property type="match status" value="2"/>
</dbReference>
<comment type="caution">
    <text evidence="3">The sequence shown here is derived from an EMBL/GenBank/DDBJ whole genome shotgun (WGS) entry which is preliminary data.</text>
</comment>
<dbReference type="InterPro" id="IPR036236">
    <property type="entry name" value="Znf_C2H2_sf"/>
</dbReference>